<dbReference type="PANTHER" id="PTHR31157">
    <property type="entry name" value="SCP DOMAIN-CONTAINING PROTEIN"/>
    <property type="match status" value="1"/>
</dbReference>
<dbReference type="InterPro" id="IPR035940">
    <property type="entry name" value="CAP_sf"/>
</dbReference>
<feature type="chain" id="PRO_5039301097" evidence="1">
    <location>
        <begin position="22"/>
        <end position="403"/>
    </location>
</feature>
<reference evidence="3 4" key="1">
    <citation type="submission" date="2016-10" db="EMBL/GenBank/DDBJ databases">
        <authorList>
            <person name="Cai Z."/>
        </authorList>
    </citation>
    <scope>NUCLEOTIDE SEQUENCE [LARGE SCALE GENOMIC DNA]</scope>
    <source>
        <strain evidence="3 4">CGMCC 1.10826</strain>
    </source>
</reference>
<name>A0A2Y9ASM1_9MICO</name>
<dbReference type="AlphaFoldDB" id="A0A2Y9ASM1"/>
<dbReference type="RefSeq" id="WP_110853857.1">
    <property type="nucleotide sequence ID" value="NZ_QKLZ01000021.1"/>
</dbReference>
<dbReference type="PANTHER" id="PTHR31157:SF1">
    <property type="entry name" value="SCP DOMAIN-CONTAINING PROTEIN"/>
    <property type="match status" value="1"/>
</dbReference>
<protein>
    <submittedName>
        <fullName evidence="3">Uncharacterized conserved protein YkwD, contains CAP (CSP/antigen 5/PR1) domain</fullName>
    </submittedName>
</protein>
<dbReference type="InterPro" id="IPR028994">
    <property type="entry name" value="Integrin_alpha_N"/>
</dbReference>
<proteinExistence type="predicted"/>
<dbReference type="Gene3D" id="3.40.33.10">
    <property type="entry name" value="CAP"/>
    <property type="match status" value="1"/>
</dbReference>
<keyword evidence="1" id="KW-0732">Signal</keyword>
<gene>
    <name evidence="3" type="ORF">SAMN05216184_12113</name>
</gene>
<feature type="signal peptide" evidence="1">
    <location>
        <begin position="1"/>
        <end position="21"/>
    </location>
</feature>
<evidence type="ECO:0000313" key="4">
    <source>
        <dbReference type="Proteomes" id="UP000250222"/>
    </source>
</evidence>
<dbReference type="SUPFAM" id="SSF69318">
    <property type="entry name" value="Integrin alpha N-terminal domain"/>
    <property type="match status" value="1"/>
</dbReference>
<dbReference type="EMBL" id="UETB01000021">
    <property type="protein sequence ID" value="SSA47075.1"/>
    <property type="molecule type" value="Genomic_DNA"/>
</dbReference>
<dbReference type="CDD" id="cd05379">
    <property type="entry name" value="CAP_bacterial"/>
    <property type="match status" value="1"/>
</dbReference>
<feature type="domain" description="SCP" evidence="2">
    <location>
        <begin position="283"/>
        <end position="393"/>
    </location>
</feature>
<evidence type="ECO:0000259" key="2">
    <source>
        <dbReference type="Pfam" id="PF00188"/>
    </source>
</evidence>
<dbReference type="SUPFAM" id="SSF55797">
    <property type="entry name" value="PR-1-like"/>
    <property type="match status" value="1"/>
</dbReference>
<dbReference type="Proteomes" id="UP000250222">
    <property type="component" value="Unassembled WGS sequence"/>
</dbReference>
<evidence type="ECO:0000256" key="1">
    <source>
        <dbReference type="SAM" id="SignalP"/>
    </source>
</evidence>
<keyword evidence="4" id="KW-1185">Reference proteome</keyword>
<accession>A0A2Y9ASM1</accession>
<dbReference type="Pfam" id="PF00188">
    <property type="entry name" value="CAP"/>
    <property type="match status" value="1"/>
</dbReference>
<organism evidence="3 4">
    <name type="scientific">Georgenia satyanarayanai</name>
    <dbReference type="NCBI Taxonomy" id="860221"/>
    <lineage>
        <taxon>Bacteria</taxon>
        <taxon>Bacillati</taxon>
        <taxon>Actinomycetota</taxon>
        <taxon>Actinomycetes</taxon>
        <taxon>Micrococcales</taxon>
        <taxon>Bogoriellaceae</taxon>
        <taxon>Georgenia</taxon>
    </lineage>
</organism>
<sequence>MTLRRAAVLAASVTVSLIAVGAPAAGATGGEIGGRGDQYHLTNGWQGRTDVAFAYGRDRDVVYVGDWNGDRVDTLAVRRGATYHFTNRLTGGEADRVVTYGRAGDTVLMGDWDGDGVDTPAVRRGATYHVKNSLSGGDADRVATYGRRGDVVIVGDWNGDGRDTLGVRRGSVYHLKNSISGGDADSVVSYGRERDEVVVGDWNGNRRDTLGLRRGNVFHIKNSISGGDADRVMSYGRTADAVLVGDWNGNRTDTIGLRTQRAGQVEQPPAQGGLTAYDERMFRLVNEERVAAGVAPMRLWPGLRTGALSHSQWMGRTGNFEHATTETIRSDARAVGCTAAAENIFWGTRGYVDDPDAAVDAYMNSPGHRANILNPEHRFFAAGTAQAANGNVYNTQRFASSCS</sequence>
<dbReference type="OrthoDB" id="9758772at2"/>
<evidence type="ECO:0000313" key="3">
    <source>
        <dbReference type="EMBL" id="SSA47075.1"/>
    </source>
</evidence>
<dbReference type="InterPro" id="IPR014044">
    <property type="entry name" value="CAP_dom"/>
</dbReference>